<proteinExistence type="predicted"/>
<comment type="caution">
    <text evidence="1">The sequence shown here is derived from an EMBL/GenBank/DDBJ whole genome shotgun (WGS) entry which is preliminary data.</text>
</comment>
<keyword evidence="2" id="KW-1185">Reference proteome</keyword>
<sequence>MWADEALDYGMEPGDRRVISCVLMRKSAIAGKFGDHGPGLTNAKAARWLCSPPGRARNSRMISMLRYSAAIRGGPGMSERSTWTMHHFSQANPEGPEQGDVPALLRRVADSIEELGDVEVHDVIMHNEITEDGDWPSLTVYFDYRTDGA</sequence>
<reference evidence="2" key="1">
    <citation type="journal article" date="2019" name="Int. J. Syst. Evol. Microbiol.">
        <title>The Global Catalogue of Microorganisms (GCM) 10K type strain sequencing project: providing services to taxonomists for standard genome sequencing and annotation.</title>
        <authorList>
            <consortium name="The Broad Institute Genomics Platform"/>
            <consortium name="The Broad Institute Genome Sequencing Center for Infectious Disease"/>
            <person name="Wu L."/>
            <person name="Ma J."/>
        </authorList>
    </citation>
    <scope>NUCLEOTIDE SEQUENCE [LARGE SCALE GENOMIC DNA]</scope>
    <source>
        <strain evidence="2">TBRC 7912</strain>
    </source>
</reference>
<evidence type="ECO:0000313" key="1">
    <source>
        <dbReference type="EMBL" id="MFC3983000.1"/>
    </source>
</evidence>
<organism evidence="1 2">
    <name type="scientific">Streptosporangium jomthongense</name>
    <dbReference type="NCBI Taxonomy" id="1193683"/>
    <lineage>
        <taxon>Bacteria</taxon>
        <taxon>Bacillati</taxon>
        <taxon>Actinomycetota</taxon>
        <taxon>Actinomycetes</taxon>
        <taxon>Streptosporangiales</taxon>
        <taxon>Streptosporangiaceae</taxon>
        <taxon>Streptosporangium</taxon>
    </lineage>
</organism>
<dbReference type="RefSeq" id="WP_386191793.1">
    <property type="nucleotide sequence ID" value="NZ_JBHSBC010000022.1"/>
</dbReference>
<name>A0ABV8F5Q9_9ACTN</name>
<accession>A0ABV8F5Q9</accession>
<protein>
    <submittedName>
        <fullName evidence="1">Uncharacterized protein</fullName>
    </submittedName>
</protein>
<dbReference type="EMBL" id="JBHSBC010000022">
    <property type="protein sequence ID" value="MFC3983000.1"/>
    <property type="molecule type" value="Genomic_DNA"/>
</dbReference>
<evidence type="ECO:0000313" key="2">
    <source>
        <dbReference type="Proteomes" id="UP001595698"/>
    </source>
</evidence>
<gene>
    <name evidence="1" type="ORF">ACFOYY_22910</name>
</gene>
<dbReference type="Proteomes" id="UP001595698">
    <property type="component" value="Unassembled WGS sequence"/>
</dbReference>